<dbReference type="AlphaFoldDB" id="A0A2T2XGS7"/>
<comment type="caution">
    <text evidence="2">The sequence shown here is derived from an EMBL/GenBank/DDBJ whole genome shotgun (WGS) entry which is preliminary data.</text>
</comment>
<keyword evidence="1" id="KW-1133">Transmembrane helix</keyword>
<name>A0A2T2XGS7_9FIRM</name>
<evidence type="ECO:0000313" key="3">
    <source>
        <dbReference type="Proteomes" id="UP000242972"/>
    </source>
</evidence>
<accession>A0A2T2XGS7</accession>
<feature type="transmembrane region" description="Helical" evidence="1">
    <location>
        <begin position="7"/>
        <end position="27"/>
    </location>
</feature>
<sequence>MRHIRWLIFLMSMIMITLTLASCGVWYPGGFGSPRTPMPAASGPIPVLPSRLGPILGNRPYNAHLYEGLQYFTGRPINGFYFAIREQPNAIVPVWGARSAGNAKALGTIHTGVGGWVVPPYRCGWTLGLGSVGTWDTVKTIKLMLGHDAMYWIWQYRPRGHRALIASGRLADGLLMVPRAPGRCIEIQYVHEISVANNGMPGNLYEFSSIWVYEPAKPIVVLGQFKEAGRL</sequence>
<evidence type="ECO:0000256" key="1">
    <source>
        <dbReference type="SAM" id="Phobius"/>
    </source>
</evidence>
<keyword evidence="1" id="KW-0812">Transmembrane</keyword>
<reference evidence="2 3" key="1">
    <citation type="journal article" date="2014" name="BMC Genomics">
        <title>Comparison of environmental and isolate Sulfobacillus genomes reveals diverse carbon, sulfur, nitrogen, and hydrogen metabolisms.</title>
        <authorList>
            <person name="Justice N.B."/>
            <person name="Norman A."/>
            <person name="Brown C.T."/>
            <person name="Singh A."/>
            <person name="Thomas B.C."/>
            <person name="Banfield J.F."/>
        </authorList>
    </citation>
    <scope>NUCLEOTIDE SEQUENCE [LARGE SCALE GENOMIC DNA]</scope>
    <source>
        <strain evidence="2">AMDSBA4</strain>
    </source>
</reference>
<proteinExistence type="predicted"/>
<gene>
    <name evidence="2" type="ORF">C7B46_08825</name>
</gene>
<dbReference type="Proteomes" id="UP000242972">
    <property type="component" value="Unassembled WGS sequence"/>
</dbReference>
<dbReference type="EMBL" id="PXYW01000017">
    <property type="protein sequence ID" value="PSR33699.1"/>
    <property type="molecule type" value="Genomic_DNA"/>
</dbReference>
<protein>
    <submittedName>
        <fullName evidence="2">Uncharacterized protein</fullName>
    </submittedName>
</protein>
<evidence type="ECO:0000313" key="2">
    <source>
        <dbReference type="EMBL" id="PSR33699.1"/>
    </source>
</evidence>
<organism evidence="2 3">
    <name type="scientific">Sulfobacillus benefaciens</name>
    <dbReference type="NCBI Taxonomy" id="453960"/>
    <lineage>
        <taxon>Bacteria</taxon>
        <taxon>Bacillati</taxon>
        <taxon>Bacillota</taxon>
        <taxon>Clostridia</taxon>
        <taxon>Eubacteriales</taxon>
        <taxon>Clostridiales Family XVII. Incertae Sedis</taxon>
        <taxon>Sulfobacillus</taxon>
    </lineage>
</organism>
<keyword evidence="1" id="KW-0472">Membrane</keyword>
<dbReference type="PROSITE" id="PS51257">
    <property type="entry name" value="PROKAR_LIPOPROTEIN"/>
    <property type="match status" value="1"/>
</dbReference>